<dbReference type="SUPFAM" id="SSF56112">
    <property type="entry name" value="Protein kinase-like (PK-like)"/>
    <property type="match status" value="1"/>
</dbReference>
<dbReference type="AlphaFoldDB" id="A0A0H3A3M9"/>
<dbReference type="CDD" id="cd05154">
    <property type="entry name" value="ACAD10_11_N-like"/>
    <property type="match status" value="1"/>
</dbReference>
<dbReference type="InterPro" id="IPR041726">
    <property type="entry name" value="ACAD10_11_N"/>
</dbReference>
<keyword evidence="2" id="KW-0808">Transferase</keyword>
<dbReference type="PANTHER" id="PTHR21310:SF40">
    <property type="entry name" value="AMINOGLYCOSIDE PHOSPHOTRANSFERASE DOMAIN-CONTAINING PROTEIN-RELATED"/>
    <property type="match status" value="1"/>
</dbReference>
<feature type="domain" description="Aminoglycoside phosphotransferase" evidence="1">
    <location>
        <begin position="3"/>
        <end position="177"/>
    </location>
</feature>
<protein>
    <submittedName>
        <fullName evidence="2">Phosphotransferase</fullName>
    </submittedName>
</protein>
<sequence>MTVLRALWRQNFPVARPVGHRDLSTGVPFVITSWIHGTVIHTECDAQRLTAPERLNLGFQVARTLANLHQIPPAAVGLLPPRTGHIDRQLAGLSDVWTWAGTGSVHDSSWRAIRARLVERRPQRRTRLTLVHGDFRLANLVLAEDAIRAIVDWDWCTIGDPIADLAWLLMDWRSPRELASCLPNPTRAGGFPTRGEMVEAYRQATGCSLDDLPYHRAMAHWRAATLLQAEATRQTAHVLDEETPALDVDDVDDTIADLFSGAASFLRAAK</sequence>
<evidence type="ECO:0000313" key="2">
    <source>
        <dbReference type="EMBL" id="ABK68877.1"/>
    </source>
</evidence>
<dbReference type="GO" id="GO:0016740">
    <property type="term" value="F:transferase activity"/>
    <property type="evidence" value="ECO:0007669"/>
    <property type="project" value="UniProtKB-KW"/>
</dbReference>
<dbReference type="InterPro" id="IPR011009">
    <property type="entry name" value="Kinase-like_dom_sf"/>
</dbReference>
<proteinExistence type="predicted"/>
<dbReference type="InterPro" id="IPR051678">
    <property type="entry name" value="AGP_Transferase"/>
</dbReference>
<gene>
    <name evidence="2" type="ordered locus">MAV_5075</name>
</gene>
<dbReference type="InterPro" id="IPR002575">
    <property type="entry name" value="Aminoglycoside_PTrfase"/>
</dbReference>
<dbReference type="EMBL" id="CP000479">
    <property type="protein sequence ID" value="ABK68877.1"/>
    <property type="molecule type" value="Genomic_DNA"/>
</dbReference>
<dbReference type="Gene3D" id="3.90.1200.10">
    <property type="match status" value="1"/>
</dbReference>
<evidence type="ECO:0000313" key="3">
    <source>
        <dbReference type="Proteomes" id="UP000001574"/>
    </source>
</evidence>
<dbReference type="PANTHER" id="PTHR21310">
    <property type="entry name" value="AMINOGLYCOSIDE PHOSPHOTRANSFERASE-RELATED-RELATED"/>
    <property type="match status" value="1"/>
</dbReference>
<reference evidence="2 3" key="1">
    <citation type="submission" date="2006-10" db="EMBL/GenBank/DDBJ databases">
        <authorList>
            <person name="Fleischmann R.D."/>
            <person name="Dodson R.J."/>
            <person name="Haft D.H."/>
            <person name="Merkel J.S."/>
            <person name="Nelson W.C."/>
            <person name="Fraser C.M."/>
        </authorList>
    </citation>
    <scope>NUCLEOTIDE SEQUENCE [LARGE SCALE GENOMIC DNA]</scope>
    <source>
        <strain evidence="2 3">104</strain>
    </source>
</reference>
<accession>A0A0H3A3M9</accession>
<dbReference type="KEGG" id="mav:MAV_5075"/>
<organism evidence="2 3">
    <name type="scientific">Mycobacterium avium (strain 104)</name>
    <dbReference type="NCBI Taxonomy" id="243243"/>
    <lineage>
        <taxon>Bacteria</taxon>
        <taxon>Bacillati</taxon>
        <taxon>Actinomycetota</taxon>
        <taxon>Actinomycetes</taxon>
        <taxon>Mycobacteriales</taxon>
        <taxon>Mycobacteriaceae</taxon>
        <taxon>Mycobacterium</taxon>
        <taxon>Mycobacterium avium complex (MAC)</taxon>
    </lineage>
</organism>
<name>A0A0H3A3M9_MYCA1</name>
<dbReference type="HOGENOM" id="CLU_007526_1_1_11"/>
<dbReference type="Proteomes" id="UP000001574">
    <property type="component" value="Chromosome"/>
</dbReference>
<dbReference type="Pfam" id="PF01636">
    <property type="entry name" value="APH"/>
    <property type="match status" value="1"/>
</dbReference>
<evidence type="ECO:0000259" key="1">
    <source>
        <dbReference type="Pfam" id="PF01636"/>
    </source>
</evidence>